<evidence type="ECO:0000313" key="1">
    <source>
        <dbReference type="EMBL" id="KAF3524325.1"/>
    </source>
</evidence>
<dbReference type="AlphaFoldDB" id="A0A8S9PQR2"/>
<evidence type="ECO:0000313" key="2">
    <source>
        <dbReference type="Proteomes" id="UP000712600"/>
    </source>
</evidence>
<reference evidence="1" key="1">
    <citation type="submission" date="2019-12" db="EMBL/GenBank/DDBJ databases">
        <title>Genome sequencing and annotation of Brassica cretica.</title>
        <authorList>
            <person name="Studholme D.J."/>
            <person name="Sarris P."/>
        </authorList>
    </citation>
    <scope>NUCLEOTIDE SEQUENCE</scope>
    <source>
        <strain evidence="1">PFS-109/04</strain>
        <tissue evidence="1">Leaf</tissue>
    </source>
</reference>
<accession>A0A8S9PQR2</accession>
<sequence length="237" mass="26167">MLLNPPLMVSFQLPFLLLESLQSPVPSRKPHVVVSVATSHRNPAEIELLFRLIHFWEARNIEKGRTFIGLELLQYEEQTGSGSTLMTISKISGLISTLVKGQSLIDCSVLDEVELATCVVFLGHLQSKEGPVKKIYFWDHAAKDFYKKFTSSENNPTVLCQFCSNPMIANLVNAEEVTKAETKTIRQIFLTSSWNPLTPANVVSASSNGCGFIADERNGSGSAIDESQKANRAKHGK</sequence>
<comment type="caution">
    <text evidence="1">The sequence shown here is derived from an EMBL/GenBank/DDBJ whole genome shotgun (WGS) entry which is preliminary data.</text>
</comment>
<proteinExistence type="predicted"/>
<dbReference type="EMBL" id="QGKX02001347">
    <property type="protein sequence ID" value="KAF3524325.1"/>
    <property type="molecule type" value="Genomic_DNA"/>
</dbReference>
<protein>
    <submittedName>
        <fullName evidence="1">Uncharacterized protein</fullName>
    </submittedName>
</protein>
<dbReference type="Proteomes" id="UP000712600">
    <property type="component" value="Unassembled WGS sequence"/>
</dbReference>
<gene>
    <name evidence="1" type="ORF">F2Q69_00046649</name>
</gene>
<name>A0A8S9PQR2_BRACR</name>
<organism evidence="1 2">
    <name type="scientific">Brassica cretica</name>
    <name type="common">Mustard</name>
    <dbReference type="NCBI Taxonomy" id="69181"/>
    <lineage>
        <taxon>Eukaryota</taxon>
        <taxon>Viridiplantae</taxon>
        <taxon>Streptophyta</taxon>
        <taxon>Embryophyta</taxon>
        <taxon>Tracheophyta</taxon>
        <taxon>Spermatophyta</taxon>
        <taxon>Magnoliopsida</taxon>
        <taxon>eudicotyledons</taxon>
        <taxon>Gunneridae</taxon>
        <taxon>Pentapetalae</taxon>
        <taxon>rosids</taxon>
        <taxon>malvids</taxon>
        <taxon>Brassicales</taxon>
        <taxon>Brassicaceae</taxon>
        <taxon>Brassiceae</taxon>
        <taxon>Brassica</taxon>
    </lineage>
</organism>